<dbReference type="Pfam" id="PF12831">
    <property type="entry name" value="FAD_oxidored"/>
    <property type="match status" value="1"/>
</dbReference>
<dbReference type="AlphaFoldDB" id="A0A3N6PZV1"/>
<feature type="region of interest" description="Disordered" evidence="5">
    <location>
        <begin position="536"/>
        <end position="558"/>
    </location>
</feature>
<evidence type="ECO:0000313" key="7">
    <source>
        <dbReference type="EMBL" id="RQH50272.1"/>
    </source>
</evidence>
<proteinExistence type="predicted"/>
<dbReference type="RefSeq" id="WP_124144136.1">
    <property type="nucleotide sequence ID" value="NZ_CAWOKI010000387.1"/>
</dbReference>
<dbReference type="PANTHER" id="PTHR43498">
    <property type="entry name" value="FERREDOXIN:COB-COM HETERODISULFIDE REDUCTASE SUBUNIT A"/>
    <property type="match status" value="1"/>
</dbReference>
<keyword evidence="3" id="KW-0408">Iron</keyword>
<keyword evidence="6" id="KW-0732">Signal</keyword>
<feature type="compositionally biased region" description="Basic and acidic residues" evidence="5">
    <location>
        <begin position="543"/>
        <end position="558"/>
    </location>
</feature>
<evidence type="ECO:0000256" key="3">
    <source>
        <dbReference type="ARBA" id="ARBA00023004"/>
    </source>
</evidence>
<dbReference type="GO" id="GO:0046872">
    <property type="term" value="F:metal ion binding"/>
    <property type="evidence" value="ECO:0007669"/>
    <property type="project" value="UniProtKB-KW"/>
</dbReference>
<evidence type="ECO:0000256" key="6">
    <source>
        <dbReference type="SAM" id="SignalP"/>
    </source>
</evidence>
<feature type="signal peptide" evidence="6">
    <location>
        <begin position="1"/>
        <end position="24"/>
    </location>
</feature>
<comment type="caution">
    <text evidence="7">The sequence shown here is derived from an EMBL/GenBank/DDBJ whole genome shotgun (WGS) entry which is preliminary data.</text>
</comment>
<dbReference type="InterPro" id="IPR039650">
    <property type="entry name" value="HdrA-like"/>
</dbReference>
<keyword evidence="2" id="KW-0560">Oxidoreductase</keyword>
<dbReference type="OrthoDB" id="501813at2"/>
<keyword evidence="8" id="KW-1185">Reference proteome</keyword>
<keyword evidence="4" id="KW-0411">Iron-sulfur</keyword>
<protein>
    <submittedName>
        <fullName evidence="7">FAD-dependent oxidoreductase</fullName>
    </submittedName>
</protein>
<dbReference type="EMBL" id="RCBY01000023">
    <property type="protein sequence ID" value="RQH50272.1"/>
    <property type="molecule type" value="Genomic_DNA"/>
</dbReference>
<evidence type="ECO:0000256" key="5">
    <source>
        <dbReference type="SAM" id="MobiDB-lite"/>
    </source>
</evidence>
<evidence type="ECO:0000256" key="2">
    <source>
        <dbReference type="ARBA" id="ARBA00023002"/>
    </source>
</evidence>
<evidence type="ECO:0000313" key="8">
    <source>
        <dbReference type="Proteomes" id="UP000269154"/>
    </source>
</evidence>
<dbReference type="Proteomes" id="UP000269154">
    <property type="component" value="Unassembled WGS sequence"/>
</dbReference>
<name>A0A3N6PZV1_9CYAN</name>
<reference evidence="7 8" key="1">
    <citation type="journal article" date="2018" name="ACS Chem. Biol.">
        <title>Ketoreductase domain dysfunction expands chemodiversity: malyngamide biosynthesis in the cyanobacterium Okeania hirsuta.</title>
        <authorList>
            <person name="Moss N.A."/>
            <person name="Leao T."/>
            <person name="Rankin M."/>
            <person name="McCullough T.M."/>
            <person name="Qu P."/>
            <person name="Korobeynikov A."/>
            <person name="Smith J.L."/>
            <person name="Gerwick L."/>
            <person name="Gerwick W.H."/>
        </authorList>
    </citation>
    <scope>NUCLEOTIDE SEQUENCE [LARGE SCALE GENOMIC DNA]</scope>
    <source>
        <strain evidence="7 8">PAB10Feb10-1</strain>
    </source>
</reference>
<evidence type="ECO:0000256" key="4">
    <source>
        <dbReference type="ARBA" id="ARBA00023014"/>
    </source>
</evidence>
<sequence>MSSNFPKKLILITALLSLIPLSTAQYLPQVSNNFISTFWQKLTTANTSNNSLTTAAPSPSVSKLPKPPLATYKNFDIVIYGDELQGICAAISAKKTLGKTGKVVLIRSNSENAALGGLLTRSGLAYLDYDKTPDWQYRPYSQCFLNFLKKAKVVEACVAPDKATKAMKEMLEAAGIVVISNASLTPYVENRKIKFVQIDDTNIRVKAAAFIDSTQDAELARKAGVPYYLGFASQNPQLWDETIATSIVPTVTGLSIYEFKKIESKILFNRQKMAKIKTKIQADQAPTDAKFTLKKFRLPIIKTYKDGYINRSIALAGAYHIHRKHSFNLDLSSVFLFDKLNICRVGQRELSLNGFLFKYNSQKVREIENNNFQPTQDMITEMQELEAWLRKMSGKDVKVILPSEVYIRHSLNITDVVDPLTGKEILQGGTSAENSIGTFSYEFDFRGGVKGLGINYLPLPIYNFGIESALAKNVNNLAVVGRSSGYIGIAVAVARIQTMSIYQGQAIGVAAAMANQKGIPLNQITSAEVREKLEQLTGKKTKLRGENRTGSRDYSHVK</sequence>
<evidence type="ECO:0000256" key="1">
    <source>
        <dbReference type="ARBA" id="ARBA00022723"/>
    </source>
</evidence>
<dbReference type="GO" id="GO:0051536">
    <property type="term" value="F:iron-sulfur cluster binding"/>
    <property type="evidence" value="ECO:0007669"/>
    <property type="project" value="UniProtKB-KW"/>
</dbReference>
<accession>A0A3N6PZV1</accession>
<feature type="chain" id="PRO_5017969324" evidence="6">
    <location>
        <begin position="25"/>
        <end position="558"/>
    </location>
</feature>
<dbReference type="PANTHER" id="PTHR43498:SF1">
    <property type="entry name" value="COB--COM HETERODISULFIDE REDUCTASE IRON-SULFUR SUBUNIT A"/>
    <property type="match status" value="1"/>
</dbReference>
<organism evidence="7 8">
    <name type="scientific">Okeania hirsuta</name>
    <dbReference type="NCBI Taxonomy" id="1458930"/>
    <lineage>
        <taxon>Bacteria</taxon>
        <taxon>Bacillati</taxon>
        <taxon>Cyanobacteriota</taxon>
        <taxon>Cyanophyceae</taxon>
        <taxon>Oscillatoriophycideae</taxon>
        <taxon>Oscillatoriales</taxon>
        <taxon>Microcoleaceae</taxon>
        <taxon>Okeania</taxon>
    </lineage>
</organism>
<keyword evidence="1" id="KW-0479">Metal-binding</keyword>
<gene>
    <name evidence="7" type="ORF">D5R40_06490</name>
</gene>
<dbReference type="GO" id="GO:0016491">
    <property type="term" value="F:oxidoreductase activity"/>
    <property type="evidence" value="ECO:0007669"/>
    <property type="project" value="UniProtKB-KW"/>
</dbReference>